<comment type="similarity">
    <text evidence="1">Belongs to the peptidase S1C family.</text>
</comment>
<feature type="domain" description="PDZ" evidence="5">
    <location>
        <begin position="90"/>
        <end position="174"/>
    </location>
</feature>
<accession>X0U7S3</accession>
<dbReference type="InterPro" id="IPR051201">
    <property type="entry name" value="Chloro_Bact_Ser_Proteases"/>
</dbReference>
<dbReference type="SUPFAM" id="SSF50156">
    <property type="entry name" value="PDZ domain-like"/>
    <property type="match status" value="1"/>
</dbReference>
<dbReference type="InterPro" id="IPR001940">
    <property type="entry name" value="Peptidase_S1C"/>
</dbReference>
<dbReference type="SUPFAM" id="SSF50494">
    <property type="entry name" value="Trypsin-like serine proteases"/>
    <property type="match status" value="1"/>
</dbReference>
<dbReference type="PANTHER" id="PTHR43343">
    <property type="entry name" value="PEPTIDASE S12"/>
    <property type="match status" value="1"/>
</dbReference>
<comment type="caution">
    <text evidence="6">The sequence shown here is derived from an EMBL/GenBank/DDBJ whole genome shotgun (WGS) entry which is preliminary data.</text>
</comment>
<protein>
    <recommendedName>
        <fullName evidence="5">PDZ domain-containing protein</fullName>
    </recommendedName>
</protein>
<feature type="region of interest" description="Disordered" evidence="4">
    <location>
        <begin position="179"/>
        <end position="212"/>
    </location>
</feature>
<dbReference type="GO" id="GO:0006508">
    <property type="term" value="P:proteolysis"/>
    <property type="evidence" value="ECO:0007669"/>
    <property type="project" value="UniProtKB-KW"/>
</dbReference>
<feature type="compositionally biased region" description="Pro residues" evidence="4">
    <location>
        <begin position="201"/>
        <end position="212"/>
    </location>
</feature>
<dbReference type="EMBL" id="BARS01004895">
    <property type="protein sequence ID" value="GAF84535.1"/>
    <property type="molecule type" value="Genomic_DNA"/>
</dbReference>
<proteinExistence type="inferred from homology"/>
<keyword evidence="2" id="KW-0645">Protease</keyword>
<reference evidence="6" key="1">
    <citation type="journal article" date="2014" name="Front. Microbiol.">
        <title>High frequency of phylogenetically diverse reductive dehalogenase-homologous genes in deep subseafloor sedimentary metagenomes.</title>
        <authorList>
            <person name="Kawai M."/>
            <person name="Futagami T."/>
            <person name="Toyoda A."/>
            <person name="Takaki Y."/>
            <person name="Nishi S."/>
            <person name="Hori S."/>
            <person name="Arai W."/>
            <person name="Tsubouchi T."/>
            <person name="Morono Y."/>
            <person name="Uchiyama I."/>
            <person name="Ito T."/>
            <person name="Fujiyama A."/>
            <person name="Inagaki F."/>
            <person name="Takami H."/>
        </authorList>
    </citation>
    <scope>NUCLEOTIDE SEQUENCE</scope>
    <source>
        <strain evidence="6">Expedition CK06-06</strain>
    </source>
</reference>
<feature type="non-terminal residue" evidence="6">
    <location>
        <position position="1"/>
    </location>
</feature>
<dbReference type="Gene3D" id="2.40.10.10">
    <property type="entry name" value="Trypsin-like serine proteases"/>
    <property type="match status" value="1"/>
</dbReference>
<sequence>WAIALGFALEGDAPSVTVGIISAMNRMLGNAVQTDAKLSPANYGGPLCDVHGRVLGICVPMAQRPGELAGVEMYDSGVGFAVPKRRLDEIVDVLKTGRSLYRGWLGIAIDRLTADAVVIVNVADPSPMRAVGVLPGDTIVGVNGKPIRHYGDLVKSLYMIPAGERVDLRLERDGGEFETSVTLARSTELGPLPDLEEPFDPSEPLPPPPNDE</sequence>
<name>X0U7S3_9ZZZZ</name>
<organism evidence="6">
    <name type="scientific">marine sediment metagenome</name>
    <dbReference type="NCBI Taxonomy" id="412755"/>
    <lineage>
        <taxon>unclassified sequences</taxon>
        <taxon>metagenomes</taxon>
        <taxon>ecological metagenomes</taxon>
    </lineage>
</organism>
<dbReference type="Pfam" id="PF13365">
    <property type="entry name" value="Trypsin_2"/>
    <property type="match status" value="1"/>
</dbReference>
<evidence type="ECO:0000256" key="3">
    <source>
        <dbReference type="ARBA" id="ARBA00022801"/>
    </source>
</evidence>
<evidence type="ECO:0000256" key="4">
    <source>
        <dbReference type="SAM" id="MobiDB-lite"/>
    </source>
</evidence>
<evidence type="ECO:0000256" key="2">
    <source>
        <dbReference type="ARBA" id="ARBA00022670"/>
    </source>
</evidence>
<dbReference type="Gene3D" id="2.30.42.10">
    <property type="match status" value="1"/>
</dbReference>
<dbReference type="AlphaFoldDB" id="X0U7S3"/>
<dbReference type="InterPro" id="IPR036034">
    <property type="entry name" value="PDZ_sf"/>
</dbReference>
<evidence type="ECO:0000256" key="1">
    <source>
        <dbReference type="ARBA" id="ARBA00010541"/>
    </source>
</evidence>
<gene>
    <name evidence="6" type="ORF">S01H1_09577</name>
</gene>
<dbReference type="InterPro" id="IPR009003">
    <property type="entry name" value="Peptidase_S1_PA"/>
</dbReference>
<keyword evidence="3" id="KW-0378">Hydrolase</keyword>
<dbReference type="PROSITE" id="PS50106">
    <property type="entry name" value="PDZ"/>
    <property type="match status" value="1"/>
</dbReference>
<dbReference type="SMART" id="SM00228">
    <property type="entry name" value="PDZ"/>
    <property type="match status" value="1"/>
</dbReference>
<evidence type="ECO:0000313" key="6">
    <source>
        <dbReference type="EMBL" id="GAF84535.1"/>
    </source>
</evidence>
<evidence type="ECO:0000259" key="5">
    <source>
        <dbReference type="PROSITE" id="PS50106"/>
    </source>
</evidence>
<dbReference type="InterPro" id="IPR001478">
    <property type="entry name" value="PDZ"/>
</dbReference>
<dbReference type="InterPro" id="IPR043504">
    <property type="entry name" value="Peptidase_S1_PA_chymotrypsin"/>
</dbReference>
<dbReference type="Pfam" id="PF13180">
    <property type="entry name" value="PDZ_2"/>
    <property type="match status" value="1"/>
</dbReference>
<dbReference type="GO" id="GO:0004252">
    <property type="term" value="F:serine-type endopeptidase activity"/>
    <property type="evidence" value="ECO:0007669"/>
    <property type="project" value="InterPro"/>
</dbReference>
<dbReference type="PRINTS" id="PR00834">
    <property type="entry name" value="PROTEASES2C"/>
</dbReference>
<dbReference type="PANTHER" id="PTHR43343:SF3">
    <property type="entry name" value="PROTEASE DO-LIKE 8, CHLOROPLASTIC"/>
    <property type="match status" value="1"/>
</dbReference>